<dbReference type="AlphaFoldDB" id="A0A5J4FVV1"/>
<accession>A0A5J4FVV1</accession>
<protein>
    <submittedName>
        <fullName evidence="1">Uncharacterized protein</fullName>
    </submittedName>
</protein>
<proteinExistence type="predicted"/>
<organism evidence="1 2">
    <name type="scientific">Patiriisocius marinistellae</name>
    <dbReference type="NCBI Taxonomy" id="2494560"/>
    <lineage>
        <taxon>Bacteria</taxon>
        <taxon>Pseudomonadati</taxon>
        <taxon>Bacteroidota</taxon>
        <taxon>Flavobacteriia</taxon>
        <taxon>Flavobacteriales</taxon>
        <taxon>Flavobacteriaceae</taxon>
        <taxon>Patiriisocius</taxon>
    </lineage>
</organism>
<keyword evidence="2" id="KW-1185">Reference proteome</keyword>
<dbReference type="Proteomes" id="UP000326994">
    <property type="component" value="Unassembled WGS sequence"/>
</dbReference>
<reference evidence="1 2" key="1">
    <citation type="submission" date="2019-08" db="EMBL/GenBank/DDBJ databases">
        <title>Ulvibacter marinistellae sp. nov., isolated from a starfish, Patiria pectinifera.</title>
        <authorList>
            <person name="Kawano K."/>
            <person name="Ushijima N."/>
            <person name="Kihara M."/>
            <person name="Itoh H."/>
        </authorList>
    </citation>
    <scope>NUCLEOTIDE SEQUENCE [LARGE SCALE GENOMIC DNA]</scope>
    <source>
        <strain evidence="1 2">KK4</strain>
    </source>
</reference>
<sequence>MEAKNYELLSDSKNNKYHQTYVVDDEKGEWKKIDFDSSRLSENKITKPELLKYEQEFKKMKQYQEKLIALGYNLKVTGTADDETIKSYHKHVSLTEISPKKKVK</sequence>
<evidence type="ECO:0000313" key="1">
    <source>
        <dbReference type="EMBL" id="GEQ86827.1"/>
    </source>
</evidence>
<evidence type="ECO:0000313" key="2">
    <source>
        <dbReference type="Proteomes" id="UP000326994"/>
    </source>
</evidence>
<dbReference type="EMBL" id="BKCF01000004">
    <property type="protein sequence ID" value="GEQ86827.1"/>
    <property type="molecule type" value="Genomic_DNA"/>
</dbReference>
<gene>
    <name evidence="1" type="ORF">ULMS_23350</name>
</gene>
<name>A0A5J4FVV1_9FLAO</name>
<comment type="caution">
    <text evidence="1">The sequence shown here is derived from an EMBL/GenBank/DDBJ whole genome shotgun (WGS) entry which is preliminary data.</text>
</comment>